<accession>A0A2W1BLY5</accession>
<dbReference type="SUPFAM" id="SSF55729">
    <property type="entry name" value="Acyl-CoA N-acyltransferases (Nat)"/>
    <property type="match status" value="1"/>
</dbReference>
<sequence>MASSVVWECCSLQSRGCAVIVSTYIRINNMPFVRPASVPIGQVWSRFKGRERDGKPAQMYQIRDMDESTRKICLDMMQETFLRDEPLCAILGINDDPVSIATIRANWEAYVSGNTSLACFTEVDGQPKDLVGFNIVIVKSKDDEEEDFDKIQGESWKKLLRTLIAAEEMCNVFEHYGVDRYLTSSGLTVLPEHRGQNIGARLFEAREPLAKALGISATATVFTASASQALAAKCGYELLSELHYSDMAAQGVCLADCPTPTAKYMGKKFNF</sequence>
<feature type="domain" description="N-acetyltransferase" evidence="1">
    <location>
        <begin position="120"/>
        <end position="270"/>
    </location>
</feature>
<dbReference type="Gene3D" id="3.40.630.30">
    <property type="match status" value="1"/>
</dbReference>
<dbReference type="InterPro" id="IPR016181">
    <property type="entry name" value="Acyl_CoA_acyltransferase"/>
</dbReference>
<protein>
    <recommendedName>
        <fullName evidence="1">N-acetyltransferase domain-containing protein</fullName>
    </recommendedName>
</protein>
<evidence type="ECO:0000313" key="2">
    <source>
        <dbReference type="EMBL" id="PZC76069.1"/>
    </source>
</evidence>
<proteinExistence type="predicted"/>
<name>A0A2W1BLY5_HELAM</name>
<dbReference type="AlphaFoldDB" id="A0A2W1BLY5"/>
<dbReference type="EMBL" id="KZ149971">
    <property type="protein sequence ID" value="PZC76069.1"/>
    <property type="molecule type" value="Genomic_DNA"/>
</dbReference>
<dbReference type="GO" id="GO:0008080">
    <property type="term" value="F:N-acetyltransferase activity"/>
    <property type="evidence" value="ECO:0007669"/>
    <property type="project" value="TreeGrafter"/>
</dbReference>
<dbReference type="InterPro" id="IPR000182">
    <property type="entry name" value="GNAT_dom"/>
</dbReference>
<dbReference type="Pfam" id="PF00583">
    <property type="entry name" value="Acetyltransf_1"/>
    <property type="match status" value="1"/>
</dbReference>
<reference evidence="2 3" key="1">
    <citation type="journal article" date="2017" name="BMC Biol.">
        <title>Genomic innovations, transcriptional plasticity and gene loss underlying the evolution and divergence of two highly polyphagous and invasive Helicoverpa pest species.</title>
        <authorList>
            <person name="Pearce S.L."/>
            <person name="Clarke D.F."/>
            <person name="East P.D."/>
            <person name="Elfekih S."/>
            <person name="Gordon K.H."/>
            <person name="Jermiin L.S."/>
            <person name="McGaughran A."/>
            <person name="Oakeshott J.G."/>
            <person name="Papanikolaou A."/>
            <person name="Perera O.P."/>
            <person name="Rane R.V."/>
            <person name="Richards S."/>
            <person name="Tay W.T."/>
            <person name="Walsh T.K."/>
            <person name="Anderson A."/>
            <person name="Anderson C.J."/>
            <person name="Asgari S."/>
            <person name="Board P.G."/>
            <person name="Bretschneider A."/>
            <person name="Campbell P.M."/>
            <person name="Chertemps T."/>
            <person name="Christeller J.T."/>
            <person name="Coppin C.W."/>
            <person name="Downes S.J."/>
            <person name="Duan G."/>
            <person name="Farnsworth C.A."/>
            <person name="Good R.T."/>
            <person name="Han L.B."/>
            <person name="Han Y.C."/>
            <person name="Hatje K."/>
            <person name="Horne I."/>
            <person name="Huang Y.P."/>
            <person name="Hughes D.S."/>
            <person name="Jacquin-Joly E."/>
            <person name="James W."/>
            <person name="Jhangiani S."/>
            <person name="Kollmar M."/>
            <person name="Kuwar S.S."/>
            <person name="Li S."/>
            <person name="Liu N.Y."/>
            <person name="Maibeche M.T."/>
            <person name="Miller J.R."/>
            <person name="Montagne N."/>
            <person name="Perry T."/>
            <person name="Qu J."/>
            <person name="Song S.V."/>
            <person name="Sutton G.G."/>
            <person name="Vogel H."/>
            <person name="Walenz B.P."/>
            <person name="Xu W."/>
            <person name="Zhang H.J."/>
            <person name="Zou Z."/>
            <person name="Batterham P."/>
            <person name="Edwards O.R."/>
            <person name="Feyereisen R."/>
            <person name="Gibbs R.A."/>
            <person name="Heckel D.G."/>
            <person name="McGrath A."/>
            <person name="Robin C."/>
            <person name="Scherer S.E."/>
            <person name="Worley K.C."/>
            <person name="Wu Y.D."/>
        </authorList>
    </citation>
    <scope>NUCLEOTIDE SEQUENCE [LARGE SCALE GENOMIC DNA]</scope>
    <source>
        <strain evidence="2">Harm_GR_Male_#8</strain>
        <tissue evidence="2">Whole organism</tissue>
    </source>
</reference>
<keyword evidence="3" id="KW-1185">Reference proteome</keyword>
<evidence type="ECO:0000259" key="1">
    <source>
        <dbReference type="PROSITE" id="PS51186"/>
    </source>
</evidence>
<evidence type="ECO:0000313" key="3">
    <source>
        <dbReference type="Proteomes" id="UP000249218"/>
    </source>
</evidence>
<dbReference type="Proteomes" id="UP000249218">
    <property type="component" value="Unassembled WGS sequence"/>
</dbReference>
<dbReference type="OrthoDB" id="6896205at2759"/>
<dbReference type="PANTHER" id="PTHR20905:SF32">
    <property type="entry name" value="ARYLALKYLAMINE N-ACETYLTRANSFERASE-LIKE 7, ISOFORM A"/>
    <property type="match status" value="1"/>
</dbReference>
<organism evidence="2 3">
    <name type="scientific">Helicoverpa armigera</name>
    <name type="common">Cotton bollworm</name>
    <name type="synonym">Heliothis armigera</name>
    <dbReference type="NCBI Taxonomy" id="29058"/>
    <lineage>
        <taxon>Eukaryota</taxon>
        <taxon>Metazoa</taxon>
        <taxon>Ecdysozoa</taxon>
        <taxon>Arthropoda</taxon>
        <taxon>Hexapoda</taxon>
        <taxon>Insecta</taxon>
        <taxon>Pterygota</taxon>
        <taxon>Neoptera</taxon>
        <taxon>Endopterygota</taxon>
        <taxon>Lepidoptera</taxon>
        <taxon>Glossata</taxon>
        <taxon>Ditrysia</taxon>
        <taxon>Noctuoidea</taxon>
        <taxon>Noctuidae</taxon>
        <taxon>Heliothinae</taxon>
        <taxon>Helicoverpa</taxon>
    </lineage>
</organism>
<gene>
    <name evidence="2" type="primary">HaOG205208</name>
    <name evidence="2" type="ORF">B5X24_HaOG205208</name>
</gene>
<dbReference type="PROSITE" id="PS51186">
    <property type="entry name" value="GNAT"/>
    <property type="match status" value="1"/>
</dbReference>
<dbReference type="CDD" id="cd04301">
    <property type="entry name" value="NAT_SF"/>
    <property type="match status" value="1"/>
</dbReference>
<dbReference type="PANTHER" id="PTHR20905">
    <property type="entry name" value="N-ACETYLTRANSFERASE-RELATED"/>
    <property type="match status" value="1"/>
</dbReference>